<sequence length="269" mass="30658">MSTLLNFTTRRIRVFKLPENKPQKPVDTPRNFFIYGDTMSGKSYLANEFPNPIILNTDGNATANTVPSIQLENVKDKNGKITKSVIEQLAEIMLALRTQEHTYQTVVVDVIDDVLDLITFALQDRFEVDSLSEIGYGKGYAMLKSVTRELIADLKALPMNVIYISRLEEKFDDKGKKIGEAPSLPQKQLNQFNGNCDLMIKTRKIGETYMREVDRKRKNYKPEEIDDPAILDILMTIRNAFPRGAEKNIKSTKKTVNTKTQAVDDEEDF</sequence>
<protein>
    <submittedName>
        <fullName evidence="1">NTP-binding protein</fullName>
    </submittedName>
</protein>
<dbReference type="AlphaFoldDB" id="A0A368UAN2"/>
<reference evidence="1 2" key="1">
    <citation type="journal article" date="2018" name="Sci. Rep.">
        <title>Network-guided genomic and metagenomic analysis of the faecal microbiota of the critically endangered kakapo.</title>
        <authorList>
            <person name="Waite D.W."/>
            <person name="Dsouza M."/>
            <person name="Sekiguchi Y."/>
            <person name="Hugenholtz P."/>
            <person name="Taylor M.W."/>
        </authorList>
    </citation>
    <scope>NUCLEOTIDE SEQUENCE [LARGE SCALE GENOMIC DNA]</scope>
    <source>
        <strain evidence="1 2">BI02</strain>
    </source>
</reference>
<proteinExistence type="predicted"/>
<dbReference type="EMBL" id="NETH01000082">
    <property type="protein sequence ID" value="RCW16102.1"/>
    <property type="molecule type" value="Genomic_DNA"/>
</dbReference>
<dbReference type="Proteomes" id="UP000253215">
    <property type="component" value="Unassembled WGS sequence"/>
</dbReference>
<evidence type="ECO:0000313" key="2">
    <source>
        <dbReference type="Proteomes" id="UP000253215"/>
    </source>
</evidence>
<gene>
    <name evidence="1" type="ORF">CAC02_10510</name>
</gene>
<organism evidence="1 2">
    <name type="scientific">Streptococcus gallolyticus</name>
    <dbReference type="NCBI Taxonomy" id="315405"/>
    <lineage>
        <taxon>Bacteria</taxon>
        <taxon>Bacillati</taxon>
        <taxon>Bacillota</taxon>
        <taxon>Bacilli</taxon>
        <taxon>Lactobacillales</taxon>
        <taxon>Streptococcaceae</taxon>
        <taxon>Streptococcus</taxon>
    </lineage>
</organism>
<dbReference type="Pfam" id="PF13479">
    <property type="entry name" value="AAA_24"/>
    <property type="match status" value="1"/>
</dbReference>
<name>A0A368UAN2_9STRE</name>
<evidence type="ECO:0000313" key="1">
    <source>
        <dbReference type="EMBL" id="RCW16102.1"/>
    </source>
</evidence>
<accession>A0A368UAN2</accession>
<comment type="caution">
    <text evidence="1">The sequence shown here is derived from an EMBL/GenBank/DDBJ whole genome shotgun (WGS) entry which is preliminary data.</text>
</comment>